<reference evidence="1" key="1">
    <citation type="journal article" date="2015" name="Nature">
        <title>Complex archaea that bridge the gap between prokaryotes and eukaryotes.</title>
        <authorList>
            <person name="Spang A."/>
            <person name="Saw J.H."/>
            <person name="Jorgensen S.L."/>
            <person name="Zaremba-Niedzwiedzka K."/>
            <person name="Martijn J."/>
            <person name="Lind A.E."/>
            <person name="van Eijk R."/>
            <person name="Schleper C."/>
            <person name="Guy L."/>
            <person name="Ettema T.J."/>
        </authorList>
    </citation>
    <scope>NUCLEOTIDE SEQUENCE</scope>
</reference>
<sequence>MVNPIDEHRKFETDPLLAGRTETEIATAPLKGRVWSCGGEAFMATSPDTDTVIIDPDEGFALAQGDGIAFSCPVYLPNGAIVTNVIVYGSIADETWTLRRNPIDDVNPQTLAAANINTEDTSISNATVDNSTYSYYFEISLDSTDKGYGARVTYTTDYI</sequence>
<name>A0A0F9EQQ8_9ZZZZ</name>
<protein>
    <submittedName>
        <fullName evidence="1">Uncharacterized protein</fullName>
    </submittedName>
</protein>
<dbReference type="AlphaFoldDB" id="A0A0F9EQQ8"/>
<proteinExistence type="predicted"/>
<evidence type="ECO:0000313" key="1">
    <source>
        <dbReference type="EMBL" id="KKL68606.1"/>
    </source>
</evidence>
<gene>
    <name evidence="1" type="ORF">LCGC14_2123330</name>
</gene>
<dbReference type="EMBL" id="LAZR01026477">
    <property type="protein sequence ID" value="KKL68606.1"/>
    <property type="molecule type" value="Genomic_DNA"/>
</dbReference>
<comment type="caution">
    <text evidence="1">The sequence shown here is derived from an EMBL/GenBank/DDBJ whole genome shotgun (WGS) entry which is preliminary data.</text>
</comment>
<organism evidence="1">
    <name type="scientific">marine sediment metagenome</name>
    <dbReference type="NCBI Taxonomy" id="412755"/>
    <lineage>
        <taxon>unclassified sequences</taxon>
        <taxon>metagenomes</taxon>
        <taxon>ecological metagenomes</taxon>
    </lineage>
</organism>
<accession>A0A0F9EQQ8</accession>